<feature type="transmembrane region" description="Helical" evidence="2">
    <location>
        <begin position="120"/>
        <end position="140"/>
    </location>
</feature>
<evidence type="ECO:0000313" key="4">
    <source>
        <dbReference type="Proteomes" id="UP001497744"/>
    </source>
</evidence>
<accession>A0AAV4LXR9</accession>
<name>A0AAV4LXR9_BABCB</name>
<reference evidence="3 4" key="1">
    <citation type="submission" date="2021-06" db="EMBL/GenBank/DDBJ databases">
        <title>Genome sequence of Babesia caballi.</title>
        <authorList>
            <person name="Yamagishi J."/>
            <person name="Kidaka T."/>
            <person name="Ochi A."/>
        </authorList>
    </citation>
    <scope>NUCLEOTIDE SEQUENCE [LARGE SCALE GENOMIC DNA]</scope>
    <source>
        <strain evidence="3">USDA-D6B2</strain>
    </source>
</reference>
<dbReference type="Proteomes" id="UP001497744">
    <property type="component" value="Unassembled WGS sequence"/>
</dbReference>
<evidence type="ECO:0000313" key="3">
    <source>
        <dbReference type="EMBL" id="GIX63941.1"/>
    </source>
</evidence>
<sequence>MTTGKKLTEAPGSLKEAVDWVLCISGNYGDNSAYSKGQEAIKNLAAKAKGLLTQVTVEEVTVGVAKLFNGDTSGNFGSNAPIASLAGGLKHLIEEGNGIGNSYAHSYSYEDISQSVDTQIVNIFLSTIPLLFFGLGFLFWKCQGGWKTLALGSGPLKSFMDAVGFTGHIDTSKPAFRAYNWFTMFDELKRVESVNPTFPEYLREVEKHSKRNLNSNPNNVPLGTLYLFTYQYLKTQRFGTLTTTDDGVPNNENDITTLLNELSTAMGKLGISQSDKLSTAYTNLADAITTALKTPDPVEESSVTGPLTGTLATAGLLGGGSAVYFNVGGAGSFLKGLFNFH</sequence>
<dbReference type="InterPro" id="IPR001261">
    <property type="entry name" value="ArgE/DapE_CS"/>
</dbReference>
<dbReference type="RefSeq" id="XP_067716010.1">
    <property type="nucleotide sequence ID" value="XM_067859909.1"/>
</dbReference>
<comment type="caution">
    <text evidence="3">The sequence shown here is derived from an EMBL/GenBank/DDBJ whole genome shotgun (WGS) entry which is preliminary data.</text>
</comment>
<keyword evidence="2" id="KW-0812">Transmembrane</keyword>
<keyword evidence="2" id="KW-1133">Transmembrane helix</keyword>
<proteinExistence type="predicted"/>
<dbReference type="GeneID" id="94195422"/>
<evidence type="ECO:0000256" key="2">
    <source>
        <dbReference type="SAM" id="Phobius"/>
    </source>
</evidence>
<evidence type="ECO:0000256" key="1">
    <source>
        <dbReference type="ARBA" id="ARBA00022801"/>
    </source>
</evidence>
<gene>
    <name evidence="3" type="ORF">BcabD6B2_33760</name>
</gene>
<keyword evidence="2" id="KW-0472">Membrane</keyword>
<dbReference type="EMBL" id="BPLF01000003">
    <property type="protein sequence ID" value="GIX63941.1"/>
    <property type="molecule type" value="Genomic_DNA"/>
</dbReference>
<keyword evidence="4" id="KW-1185">Reference proteome</keyword>
<dbReference type="AlphaFoldDB" id="A0AAV4LXR9"/>
<organism evidence="3 4">
    <name type="scientific">Babesia caballi</name>
    <dbReference type="NCBI Taxonomy" id="5871"/>
    <lineage>
        <taxon>Eukaryota</taxon>
        <taxon>Sar</taxon>
        <taxon>Alveolata</taxon>
        <taxon>Apicomplexa</taxon>
        <taxon>Aconoidasida</taxon>
        <taxon>Piroplasmida</taxon>
        <taxon>Babesiidae</taxon>
        <taxon>Babesia</taxon>
    </lineage>
</organism>
<dbReference type="PROSITE" id="PS00758">
    <property type="entry name" value="ARGE_DAPE_CPG2_1"/>
    <property type="match status" value="1"/>
</dbReference>
<protein>
    <submittedName>
        <fullName evidence="3">Variant erythrocyte surface antigen-1 family protein</fullName>
    </submittedName>
</protein>
<keyword evidence="1" id="KW-0378">Hydrolase</keyword>